<dbReference type="GO" id="GO:0016740">
    <property type="term" value="F:transferase activity"/>
    <property type="evidence" value="ECO:0007669"/>
    <property type="project" value="UniProtKB-KW"/>
</dbReference>
<dbReference type="Proteomes" id="UP000535415">
    <property type="component" value="Unassembled WGS sequence"/>
</dbReference>
<evidence type="ECO:0000313" key="2">
    <source>
        <dbReference type="EMBL" id="MBB5722648.1"/>
    </source>
</evidence>
<dbReference type="EMBL" id="JACIJM010000005">
    <property type="protein sequence ID" value="MBB5722648.1"/>
    <property type="molecule type" value="Genomic_DNA"/>
</dbReference>
<dbReference type="Gene3D" id="3.90.550.10">
    <property type="entry name" value="Spore Coat Polysaccharide Biosynthesis Protein SpsA, Chain A"/>
    <property type="match status" value="1"/>
</dbReference>
<reference evidence="2 3" key="1">
    <citation type="submission" date="2020-08" db="EMBL/GenBank/DDBJ databases">
        <title>Genomic Encyclopedia of Type Strains, Phase IV (KMG-IV): sequencing the most valuable type-strain genomes for metagenomic binning, comparative biology and taxonomic classification.</title>
        <authorList>
            <person name="Goeker M."/>
        </authorList>
    </citation>
    <scope>NUCLEOTIDE SEQUENCE [LARGE SCALE GENOMIC DNA]</scope>
    <source>
        <strain evidence="2 3">DSM 101064</strain>
    </source>
</reference>
<evidence type="ECO:0000259" key="1">
    <source>
        <dbReference type="Pfam" id="PF00535"/>
    </source>
</evidence>
<organism evidence="2 3">
    <name type="scientific">Yoonia ponticola</name>
    <dbReference type="NCBI Taxonomy" id="1524255"/>
    <lineage>
        <taxon>Bacteria</taxon>
        <taxon>Pseudomonadati</taxon>
        <taxon>Pseudomonadota</taxon>
        <taxon>Alphaproteobacteria</taxon>
        <taxon>Rhodobacterales</taxon>
        <taxon>Paracoccaceae</taxon>
        <taxon>Yoonia</taxon>
    </lineage>
</organism>
<feature type="domain" description="Glycosyltransferase 2-like" evidence="1">
    <location>
        <begin position="8"/>
        <end position="107"/>
    </location>
</feature>
<sequence>MVPPATYSLVIPTCNRLAFLIEAIQSAVKSAPAGMEIIVVNDGDPFDATQLPQIATPITLHQNAGDAGASGARNYGVAQAKGDWIFFLDDDDLIAPGYWAHLAATLLTTLDKDALAYGFCATADFRDRGFQPSQSVAGTWQSLVAPCDAKALSGLGKGFWVSRTAYQTVGGLDTALRVNEDTEFCINLLKHGAQAYELDQVGAYIFDGAYSANQGSVTASQSADNRRQYMARIIDKHADYLAQNQSLSLWLHKRLYKFAARSQPDKRLPTSAAQASLTFIDKLTLKASFIGHRLLAARRQKTKRTR</sequence>
<gene>
    <name evidence="2" type="ORF">FHS72_002274</name>
</gene>
<dbReference type="SUPFAM" id="SSF53448">
    <property type="entry name" value="Nucleotide-diphospho-sugar transferases"/>
    <property type="match status" value="1"/>
</dbReference>
<comment type="caution">
    <text evidence="2">The sequence shown here is derived from an EMBL/GenBank/DDBJ whole genome shotgun (WGS) entry which is preliminary data.</text>
</comment>
<dbReference type="InterPro" id="IPR050834">
    <property type="entry name" value="Glycosyltransf_2"/>
</dbReference>
<dbReference type="Pfam" id="PF00535">
    <property type="entry name" value="Glycos_transf_2"/>
    <property type="match status" value="1"/>
</dbReference>
<keyword evidence="2" id="KW-0808">Transferase</keyword>
<keyword evidence="3" id="KW-1185">Reference proteome</keyword>
<accession>A0A7W9EYC7</accession>
<dbReference type="AlphaFoldDB" id="A0A7W9EYC7"/>
<dbReference type="RefSeq" id="WP_183529092.1">
    <property type="nucleotide sequence ID" value="NZ_JACIJM010000005.1"/>
</dbReference>
<dbReference type="PANTHER" id="PTHR43685">
    <property type="entry name" value="GLYCOSYLTRANSFERASE"/>
    <property type="match status" value="1"/>
</dbReference>
<dbReference type="CDD" id="cd00761">
    <property type="entry name" value="Glyco_tranf_GTA_type"/>
    <property type="match status" value="1"/>
</dbReference>
<dbReference type="InterPro" id="IPR001173">
    <property type="entry name" value="Glyco_trans_2-like"/>
</dbReference>
<proteinExistence type="predicted"/>
<evidence type="ECO:0000313" key="3">
    <source>
        <dbReference type="Proteomes" id="UP000535415"/>
    </source>
</evidence>
<protein>
    <submittedName>
        <fullName evidence="2">Glycosyltransferase involved in cell wall biosynthesis</fullName>
    </submittedName>
</protein>
<dbReference type="InterPro" id="IPR029044">
    <property type="entry name" value="Nucleotide-diphossugar_trans"/>
</dbReference>
<dbReference type="PANTHER" id="PTHR43685:SF2">
    <property type="entry name" value="GLYCOSYLTRANSFERASE 2-LIKE DOMAIN-CONTAINING PROTEIN"/>
    <property type="match status" value="1"/>
</dbReference>
<name>A0A7W9EYC7_9RHOB</name>